<evidence type="ECO:0000256" key="5">
    <source>
        <dbReference type="ARBA" id="ARBA00022454"/>
    </source>
</evidence>
<organism evidence="13 14">
    <name type="scientific">Chironomus riparius</name>
    <dbReference type="NCBI Taxonomy" id="315576"/>
    <lineage>
        <taxon>Eukaryota</taxon>
        <taxon>Metazoa</taxon>
        <taxon>Ecdysozoa</taxon>
        <taxon>Arthropoda</taxon>
        <taxon>Hexapoda</taxon>
        <taxon>Insecta</taxon>
        <taxon>Pterygota</taxon>
        <taxon>Neoptera</taxon>
        <taxon>Endopterygota</taxon>
        <taxon>Diptera</taxon>
        <taxon>Nematocera</taxon>
        <taxon>Chironomoidea</taxon>
        <taxon>Chironomidae</taxon>
        <taxon>Chironominae</taxon>
        <taxon>Chironomus</taxon>
    </lineage>
</organism>
<gene>
    <name evidence="13" type="ORF">CHIRRI_LOCUS8919</name>
</gene>
<comment type="subcellular location">
    <subcellularLocation>
        <location evidence="2">Chromosome</location>
    </subcellularLocation>
    <subcellularLocation>
        <location evidence="1">Nucleus</location>
    </subcellularLocation>
</comment>
<dbReference type="PANTHER" id="PTHR28547">
    <property type="entry name" value="PROTEIN MMS22-LIKE"/>
    <property type="match status" value="1"/>
</dbReference>
<keyword evidence="7" id="KW-0156">Chromatin regulator</keyword>
<dbReference type="OrthoDB" id="8193282at2759"/>
<feature type="domain" description="Protein MMS22-like N-terminal" evidence="11">
    <location>
        <begin position="184"/>
        <end position="562"/>
    </location>
</feature>
<reference evidence="13" key="2">
    <citation type="submission" date="2022-10" db="EMBL/GenBank/DDBJ databases">
        <authorList>
            <consortium name="ENA_rothamsted_submissions"/>
            <consortium name="culmorum"/>
            <person name="King R."/>
        </authorList>
    </citation>
    <scope>NUCLEOTIDE SEQUENCE</scope>
</reference>
<evidence type="ECO:0000313" key="14">
    <source>
        <dbReference type="Proteomes" id="UP001153620"/>
    </source>
</evidence>
<dbReference type="InterPro" id="IPR042320">
    <property type="entry name" value="MMS22-like"/>
</dbReference>
<evidence type="ECO:0000256" key="6">
    <source>
        <dbReference type="ARBA" id="ARBA00022763"/>
    </source>
</evidence>
<dbReference type="Proteomes" id="UP001153620">
    <property type="component" value="Chromosome 2"/>
</dbReference>
<sequence>MDEDIFAFDSQYQELLNEDVGTEDQQSIIEDACEDKVCIDLFSIYLNCRGDTSSDNFEENVFKKDLENLFNHQSMELPVEEIELFEFDIDTEFSNYDILIQMARSNVQQIAMSSLDCVDQQFQKTFNSLRNDVTKLMLLLRCNYQNLNENQLRNIRTILGTYDSMSNFTMIHLSFCKDGNVSTSSSYHLLHLMLECRWIYLTIIYKLDFVNGQIGSDDSELYCELKLLMFDLIMLSVSKFQKSNSANLVFTSPFICSCVKDVWKLLHLFMTKLSDQNLEFWNVLSSVIDEIGTGKSFYERFISKKVLLRNSQFMACKNHDQFAIWIISEIVKLINEDNVTKLKCSYEYLENLIGKYLKNDQSEENMRVLLVIISEVILNVWQPKSEILMTLWEYYQRKINSPFLIAGQNPNSMAVSNTTVTAYLEQIKGQQNIAVSKLNLNLSSFNMFVYILSKMVQRFTDDGQKVQVLRIFGRIYTKFPPNKLQQLNEMGIHNFMRLLISLSISTNLNEVGQKITDTMLQIPMEKLNHQVQIMKAHMVMLILFTENRMNISNYLTKIMNQVNSILQKTNSATSILKILSESLSLILLKNLDENEDILENGEDLLIDSWIVKYFQNSAPAEQDRLYESLNKIIKKIYELQNNPIVMTKVTALKEKLFNILLPYIKQVFGKIESVWLPEMSANLCLLTNFTTSTSSIPNFSTLFKTFVETNSTNLEQGIKFLTIILKNCENKEKLDAVLIIQSWIKYSVLLSGNNSDLKELTGQIVCMKEFKFLCETSTIKAEEFLNSKERLCSFIGDIGRKYSTSSNQQKFQLIEKIHEYLSTFEKWSLPYLQQQQSTSQKPAPNVLVDESIMRIYSFIAITFLHCSELIYVRSKSQCFFNVSVAHFILPSTIMVGQNPPRAIIVSMHRIWPLLIEGISRLNYKCDQHVTKVLNDVIVKWAPLMKISNNSKFVAKPFISITNFKNFEIIELFWMKMAKNFIALQPGRKSNINCCLILTVFEEVLHVIEGEESRLLAVWKNSLQQIVECAMLLDDIEPTNKSAFSLVERFIRNKNFSNSNAMKELLMTNLKSLTESSLSYHSGLYFRYLTRLTKVNLSIVNNFLPHLLTQIQKVEQLRGSGRDVKLRNLFEQLQSTCKKM</sequence>
<name>A0A9N9S0Q4_9DIPT</name>
<comment type="similarity">
    <text evidence="3">Belongs to the MMS22 family. MMS22L subfamily.</text>
</comment>
<evidence type="ECO:0000256" key="10">
    <source>
        <dbReference type="ARBA" id="ARBA00033326"/>
    </source>
</evidence>
<dbReference type="GO" id="GO:0006325">
    <property type="term" value="P:chromatin organization"/>
    <property type="evidence" value="ECO:0007669"/>
    <property type="project" value="UniProtKB-KW"/>
</dbReference>
<evidence type="ECO:0000256" key="1">
    <source>
        <dbReference type="ARBA" id="ARBA00004123"/>
    </source>
</evidence>
<evidence type="ECO:0000259" key="12">
    <source>
        <dbReference type="Pfam" id="PF14911"/>
    </source>
</evidence>
<protein>
    <recommendedName>
        <fullName evidence="4">Protein MMS22-like</fullName>
    </recommendedName>
    <alternativeName>
        <fullName evidence="10">Methyl methanesulfonate-sensitivity protein 22-like</fullName>
    </alternativeName>
</protein>
<dbReference type="PANTHER" id="PTHR28547:SF1">
    <property type="entry name" value="PROTEIN MMS22-LIKE"/>
    <property type="match status" value="1"/>
</dbReference>
<dbReference type="EMBL" id="OU895878">
    <property type="protein sequence ID" value="CAG9806054.1"/>
    <property type="molecule type" value="Genomic_DNA"/>
</dbReference>
<dbReference type="InterPro" id="IPR029425">
    <property type="entry name" value="MMS22L_N"/>
</dbReference>
<keyword evidence="6" id="KW-0227">DNA damage</keyword>
<proteinExistence type="inferred from homology"/>
<evidence type="ECO:0000256" key="8">
    <source>
        <dbReference type="ARBA" id="ARBA00023204"/>
    </source>
</evidence>
<reference evidence="13" key="1">
    <citation type="submission" date="2022-01" db="EMBL/GenBank/DDBJ databases">
        <authorList>
            <person name="King R."/>
        </authorList>
    </citation>
    <scope>NUCLEOTIDE SEQUENCE</scope>
</reference>
<dbReference type="InterPro" id="IPR029424">
    <property type="entry name" value="MMS22L_C"/>
</dbReference>
<evidence type="ECO:0000256" key="7">
    <source>
        <dbReference type="ARBA" id="ARBA00022853"/>
    </source>
</evidence>
<feature type="domain" description="MMS22-like C-terminal" evidence="12">
    <location>
        <begin position="757"/>
        <end position="1134"/>
    </location>
</feature>
<evidence type="ECO:0000256" key="9">
    <source>
        <dbReference type="ARBA" id="ARBA00023242"/>
    </source>
</evidence>
<evidence type="ECO:0000256" key="3">
    <source>
        <dbReference type="ARBA" id="ARBA00006585"/>
    </source>
</evidence>
<keyword evidence="9" id="KW-0539">Nucleus</keyword>
<evidence type="ECO:0000313" key="13">
    <source>
        <dbReference type="EMBL" id="CAG9806054.1"/>
    </source>
</evidence>
<evidence type="ECO:0000256" key="4">
    <source>
        <dbReference type="ARBA" id="ARBA00021061"/>
    </source>
</evidence>
<dbReference type="Pfam" id="PF14910">
    <property type="entry name" value="MMS22L_N"/>
    <property type="match status" value="1"/>
</dbReference>
<dbReference type="GO" id="GO:0031297">
    <property type="term" value="P:replication fork processing"/>
    <property type="evidence" value="ECO:0007669"/>
    <property type="project" value="InterPro"/>
</dbReference>
<dbReference type="GO" id="GO:0000724">
    <property type="term" value="P:double-strand break repair via homologous recombination"/>
    <property type="evidence" value="ECO:0007669"/>
    <property type="project" value="InterPro"/>
</dbReference>
<keyword evidence="14" id="KW-1185">Reference proteome</keyword>
<keyword evidence="5" id="KW-0158">Chromosome</keyword>
<dbReference type="GO" id="GO:0043596">
    <property type="term" value="C:nuclear replication fork"/>
    <property type="evidence" value="ECO:0007669"/>
    <property type="project" value="TreeGrafter"/>
</dbReference>
<evidence type="ECO:0000259" key="11">
    <source>
        <dbReference type="Pfam" id="PF14910"/>
    </source>
</evidence>
<keyword evidence="8" id="KW-0234">DNA repair</keyword>
<dbReference type="Pfam" id="PF14911">
    <property type="entry name" value="MMS22L_C"/>
    <property type="match status" value="1"/>
</dbReference>
<dbReference type="AlphaFoldDB" id="A0A9N9S0Q4"/>
<evidence type="ECO:0000256" key="2">
    <source>
        <dbReference type="ARBA" id="ARBA00004286"/>
    </source>
</evidence>
<accession>A0A9N9S0Q4</accession>